<protein>
    <recommendedName>
        <fullName evidence="3">S23 ribosomal protein</fullName>
    </recommendedName>
</protein>
<evidence type="ECO:0000313" key="2">
    <source>
        <dbReference type="Proteomes" id="UP000034690"/>
    </source>
</evidence>
<dbReference type="Gene3D" id="1.20.1440.60">
    <property type="entry name" value="23S rRNA-intervening sequence"/>
    <property type="match status" value="1"/>
</dbReference>
<proteinExistence type="predicted"/>
<dbReference type="Pfam" id="PF05635">
    <property type="entry name" value="23S_rRNA_IVP"/>
    <property type="match status" value="1"/>
</dbReference>
<dbReference type="CDD" id="cd16377">
    <property type="entry name" value="23S_rRNA_IVP_like"/>
    <property type="match status" value="1"/>
</dbReference>
<gene>
    <name evidence="1" type="ORF">UT40_C0008G0022</name>
</gene>
<accession>A0A0G0NEH2</accession>
<comment type="caution">
    <text evidence="1">The sequence shown here is derived from an EMBL/GenBank/DDBJ whole genome shotgun (WGS) entry which is preliminary data.</text>
</comment>
<organism evidence="1 2">
    <name type="scientific">Candidatus Woesebacteria bacterium GW2011_GWA1_39_21b</name>
    <dbReference type="NCBI Taxonomy" id="1618551"/>
    <lineage>
        <taxon>Bacteria</taxon>
        <taxon>Candidatus Woeseibacteriota</taxon>
    </lineage>
</organism>
<dbReference type="Proteomes" id="UP000034690">
    <property type="component" value="Unassembled WGS sequence"/>
</dbReference>
<dbReference type="EMBL" id="LBWQ01000008">
    <property type="protein sequence ID" value="KKR13898.1"/>
    <property type="molecule type" value="Genomic_DNA"/>
</dbReference>
<dbReference type="PANTHER" id="PTHR38471">
    <property type="entry name" value="FOUR HELIX BUNDLE PROTEIN"/>
    <property type="match status" value="1"/>
</dbReference>
<dbReference type="AlphaFoldDB" id="A0A0G0NEH2"/>
<name>A0A0G0NEH2_9BACT</name>
<evidence type="ECO:0000313" key="1">
    <source>
        <dbReference type="EMBL" id="KKR13898.1"/>
    </source>
</evidence>
<dbReference type="NCBIfam" id="TIGR02436">
    <property type="entry name" value="four helix bundle protein"/>
    <property type="match status" value="1"/>
</dbReference>
<dbReference type="SUPFAM" id="SSF158446">
    <property type="entry name" value="IVS-encoded protein-like"/>
    <property type="match status" value="1"/>
</dbReference>
<sequence>MVENKFNFEDLRVYQLVLELVDRIYELTKNWPREEVFGLTNQLRRAIVSILLNIAEGSSRTKKDFKHFLDLARGSLYECIACLQVALNQKYLSREEYQELYSRLQTVSKMISALKRSIK</sequence>
<dbReference type="PANTHER" id="PTHR38471:SF2">
    <property type="entry name" value="FOUR HELIX BUNDLE PROTEIN"/>
    <property type="match status" value="1"/>
</dbReference>
<dbReference type="InterPro" id="IPR036583">
    <property type="entry name" value="23S_rRNA_IVS_sf"/>
</dbReference>
<dbReference type="InterPro" id="IPR012657">
    <property type="entry name" value="23S_rRNA-intervening_sequence"/>
</dbReference>
<evidence type="ECO:0008006" key="3">
    <source>
        <dbReference type="Google" id="ProtNLM"/>
    </source>
</evidence>
<reference evidence="1 2" key="1">
    <citation type="journal article" date="2015" name="Nature">
        <title>rRNA introns, odd ribosomes, and small enigmatic genomes across a large radiation of phyla.</title>
        <authorList>
            <person name="Brown C.T."/>
            <person name="Hug L.A."/>
            <person name="Thomas B.C."/>
            <person name="Sharon I."/>
            <person name="Castelle C.J."/>
            <person name="Singh A."/>
            <person name="Wilkins M.J."/>
            <person name="Williams K.H."/>
            <person name="Banfield J.F."/>
        </authorList>
    </citation>
    <scope>NUCLEOTIDE SEQUENCE [LARGE SCALE GENOMIC DNA]</scope>
</reference>